<name>A0A673Y842_SALTR</name>
<reference evidence="9" key="1">
    <citation type="submission" date="2025-08" db="UniProtKB">
        <authorList>
            <consortium name="Ensembl"/>
        </authorList>
    </citation>
    <scope>IDENTIFICATION</scope>
</reference>
<dbReference type="InterPro" id="IPR001452">
    <property type="entry name" value="SH3_domain"/>
</dbReference>
<dbReference type="Pfam" id="PF00300">
    <property type="entry name" value="His_Phos_1"/>
    <property type="match status" value="1"/>
</dbReference>
<dbReference type="SMART" id="SM00165">
    <property type="entry name" value="UBA"/>
    <property type="match status" value="1"/>
</dbReference>
<dbReference type="GeneTree" id="ENSGT00940000156097"/>
<dbReference type="SMART" id="SM00326">
    <property type="entry name" value="SH3"/>
    <property type="match status" value="1"/>
</dbReference>
<dbReference type="PANTHER" id="PTHR16469">
    <property type="entry name" value="UBIQUITIN-ASSOCIATED AND SH3 DOMAIN-CONTAINING BA-RELATED"/>
    <property type="match status" value="1"/>
</dbReference>
<keyword evidence="6" id="KW-0472">Membrane</keyword>
<dbReference type="Proteomes" id="UP000472277">
    <property type="component" value="Chromosome 13"/>
</dbReference>
<dbReference type="FunFam" id="2.30.30.40:FF:000052">
    <property type="entry name" value="Ubiquitin-associated and SH3 domain-containing protein B"/>
    <property type="match status" value="1"/>
</dbReference>
<reference evidence="9" key="2">
    <citation type="submission" date="2025-09" db="UniProtKB">
        <authorList>
            <consortium name="Ensembl"/>
        </authorList>
    </citation>
    <scope>IDENTIFICATION</scope>
</reference>
<dbReference type="SUPFAM" id="SSF55144">
    <property type="entry name" value="LigT-like"/>
    <property type="match status" value="1"/>
</dbReference>
<dbReference type="InterPro" id="IPR051710">
    <property type="entry name" value="Phosphatase_SH3-domain"/>
</dbReference>
<evidence type="ECO:0000256" key="4">
    <source>
        <dbReference type="ARBA" id="ARBA00022490"/>
    </source>
</evidence>
<keyword evidence="6" id="KW-0812">Transmembrane</keyword>
<dbReference type="Gene3D" id="3.40.50.1240">
    <property type="entry name" value="Phosphoglycerate mutase-like"/>
    <property type="match status" value="2"/>
</dbReference>
<dbReference type="InParanoid" id="A0A673Y842"/>
<dbReference type="SUPFAM" id="SSF50044">
    <property type="entry name" value="SH3-domain"/>
    <property type="match status" value="1"/>
</dbReference>
<dbReference type="Gene3D" id="2.30.30.40">
    <property type="entry name" value="SH3 Domains"/>
    <property type="match status" value="1"/>
</dbReference>
<dbReference type="InterPro" id="IPR029033">
    <property type="entry name" value="His_PPase_superfam"/>
</dbReference>
<dbReference type="CDD" id="cd07067">
    <property type="entry name" value="HP_PGM_like"/>
    <property type="match status" value="1"/>
</dbReference>
<dbReference type="InterPro" id="IPR013078">
    <property type="entry name" value="His_Pase_superF_clade-1"/>
</dbReference>
<dbReference type="AlphaFoldDB" id="A0A673Y842"/>
<dbReference type="Pfam" id="PF22562">
    <property type="entry name" value="UBA_7"/>
    <property type="match status" value="1"/>
</dbReference>
<keyword evidence="10" id="KW-1185">Reference proteome</keyword>
<dbReference type="InterPro" id="IPR036028">
    <property type="entry name" value="SH3-like_dom_sf"/>
</dbReference>
<keyword evidence="3" id="KW-0728">SH3 domain</keyword>
<dbReference type="Pfam" id="PF14604">
    <property type="entry name" value="SH3_9"/>
    <property type="match status" value="1"/>
</dbReference>
<dbReference type="Gene3D" id="1.10.8.10">
    <property type="entry name" value="DNA helicase RuvA subunit, C-terminal domain"/>
    <property type="match status" value="1"/>
</dbReference>
<dbReference type="GO" id="GO:0005737">
    <property type="term" value="C:cytoplasm"/>
    <property type="evidence" value="ECO:0007669"/>
    <property type="project" value="UniProtKB-SubCell"/>
</dbReference>
<evidence type="ECO:0000313" key="10">
    <source>
        <dbReference type="Proteomes" id="UP000472277"/>
    </source>
</evidence>
<evidence type="ECO:0000256" key="5">
    <source>
        <dbReference type="ARBA" id="ARBA00023242"/>
    </source>
</evidence>
<keyword evidence="4" id="KW-0963">Cytoplasm</keyword>
<dbReference type="Ensembl" id="ENSSTUT00000032061.1">
    <property type="protein sequence ID" value="ENSSTUP00000030650.1"/>
    <property type="gene ID" value="ENSSTUG00000013106.1"/>
</dbReference>
<sequence length="699" mass="78566">MAAKEDLYSKIIPRRLRPKVPGTVKYGSNLDVLLSMGFPKTRALKALVSTGGRSVQTACDWLFSHVDDPFLDDPLPREYVLYLRPSGPLQNQLHHFWQQSRVTCGKNKAHNIFPHITLCQFFMCADNKVDALLEALQATVGQWRGRFPSPLPLELYTSFNFIGLFVEEQIAEVLKQFAADFASEAARKADVHLEPHKKQLHVTLAYHFPTSHLTSLEKLAKGIEVKLGCDWLAVLFSRDIRFANHETLRVMYPYAPQNEDELELVPGDFVFMSPLEQNNTSEGWVYGSSLATGLSGLLPENYVSRADECDTWVFHGSHSFFSCSAPLDKVSRERGLFDGLLDSRFLDNTSAGDTPTLSLICHPMQVLRVSSNHSRLPKRTLFVCRHGERMDVVFGKHWLSLCSDSKGEESQTNGTGDAILKASVLSKESYILSLDESVCMNLMFWIDKGAVLFVGFETITVVCWVVVFCSTGRYVRTNLNMPVSLPMWSGGHRDYNMDTPITVFGSTQARIVGMWLTTHSSRLCYLPNSISHVSLQRDNNLFPCLSVCVAGEALLESNTVIDFVYCSPSLRCVQTAQNILKGLQQDGKLKIRVEPGLFEWTKWVSGSSLPTWIPPTDLAASHFTVDTTYRPLIPISKLSVSESYDTYMSRSYQVTKDILSDCKNMGNKDAGFSHCCGFGWDVNKKKHSWVQLVLIFQIL</sequence>
<evidence type="ECO:0000256" key="2">
    <source>
        <dbReference type="ARBA" id="ARBA00004496"/>
    </source>
</evidence>
<feature type="domain" description="UBA" evidence="7">
    <location>
        <begin position="26"/>
        <end position="64"/>
    </location>
</feature>
<dbReference type="CDD" id="cd14301">
    <property type="entry name" value="UBA_UBS3B"/>
    <property type="match status" value="1"/>
</dbReference>
<feature type="transmembrane region" description="Helical" evidence="6">
    <location>
        <begin position="449"/>
        <end position="469"/>
    </location>
</feature>
<organism evidence="9 10">
    <name type="scientific">Salmo trutta</name>
    <name type="common">Brown trout</name>
    <dbReference type="NCBI Taxonomy" id="8032"/>
    <lineage>
        <taxon>Eukaryota</taxon>
        <taxon>Metazoa</taxon>
        <taxon>Chordata</taxon>
        <taxon>Craniata</taxon>
        <taxon>Vertebrata</taxon>
        <taxon>Euteleostomi</taxon>
        <taxon>Actinopterygii</taxon>
        <taxon>Neopterygii</taxon>
        <taxon>Teleostei</taxon>
        <taxon>Protacanthopterygii</taxon>
        <taxon>Salmoniformes</taxon>
        <taxon>Salmonidae</taxon>
        <taxon>Salmoninae</taxon>
        <taxon>Salmo</taxon>
    </lineage>
</organism>
<evidence type="ECO:0000259" key="7">
    <source>
        <dbReference type="SMART" id="SM00165"/>
    </source>
</evidence>
<keyword evidence="5" id="KW-0539">Nucleus</keyword>
<dbReference type="SUPFAM" id="SSF46934">
    <property type="entry name" value="UBA-like"/>
    <property type="match status" value="1"/>
</dbReference>
<accession>A0A673Y842</accession>
<evidence type="ECO:0000259" key="8">
    <source>
        <dbReference type="SMART" id="SM00326"/>
    </source>
</evidence>
<dbReference type="PANTHER" id="PTHR16469:SF27">
    <property type="entry name" value="UBIQUITIN-ASSOCIATED AND SH3 DOMAIN-CONTAINING BA-RELATED"/>
    <property type="match status" value="1"/>
</dbReference>
<feature type="domain" description="SH3" evidence="8">
    <location>
        <begin position="246"/>
        <end position="307"/>
    </location>
</feature>
<evidence type="ECO:0000313" key="9">
    <source>
        <dbReference type="Ensembl" id="ENSSTUP00000030650.1"/>
    </source>
</evidence>
<evidence type="ECO:0000256" key="3">
    <source>
        <dbReference type="ARBA" id="ARBA00022443"/>
    </source>
</evidence>
<dbReference type="FunFam" id="1.10.8.10:FF:000053">
    <property type="entry name" value="Ubiquitin-associated and SH3 domain-containing, A"/>
    <property type="match status" value="1"/>
</dbReference>
<dbReference type="InterPro" id="IPR015940">
    <property type="entry name" value="UBA"/>
</dbReference>
<evidence type="ECO:0000256" key="6">
    <source>
        <dbReference type="SAM" id="Phobius"/>
    </source>
</evidence>
<dbReference type="InterPro" id="IPR009060">
    <property type="entry name" value="UBA-like_sf"/>
</dbReference>
<proteinExistence type="predicted"/>
<gene>
    <name evidence="9" type="primary">UBASH3B</name>
    <name evidence="9" type="synonym">ubash3bb</name>
</gene>
<comment type="subcellular location">
    <subcellularLocation>
        <location evidence="2">Cytoplasm</location>
    </subcellularLocation>
    <subcellularLocation>
        <location evidence="1">Nucleus</location>
    </subcellularLocation>
</comment>
<dbReference type="GO" id="GO:0005634">
    <property type="term" value="C:nucleus"/>
    <property type="evidence" value="ECO:0007669"/>
    <property type="project" value="UniProtKB-SubCell"/>
</dbReference>
<dbReference type="InterPro" id="IPR009097">
    <property type="entry name" value="Cyclic_Pdiesterase"/>
</dbReference>
<keyword evidence="6" id="KW-1133">Transmembrane helix</keyword>
<evidence type="ECO:0000256" key="1">
    <source>
        <dbReference type="ARBA" id="ARBA00004123"/>
    </source>
</evidence>
<dbReference type="SUPFAM" id="SSF53254">
    <property type="entry name" value="Phosphoglycerate mutase-like"/>
    <property type="match status" value="1"/>
</dbReference>
<protein>
    <submittedName>
        <fullName evidence="9">Ubiquitin associated and SH3 domain containing Bb</fullName>
    </submittedName>
</protein>